<dbReference type="SUPFAM" id="SSF52540">
    <property type="entry name" value="P-loop containing nucleoside triphosphate hydrolases"/>
    <property type="match status" value="1"/>
</dbReference>
<name>A0A7M2REE7_9FIRM</name>
<evidence type="ECO:0000256" key="4">
    <source>
        <dbReference type="ARBA" id="ARBA00022741"/>
    </source>
</evidence>
<protein>
    <recommendedName>
        <fullName evidence="2">non-specific protein-tyrosine kinase</fullName>
        <ecNumber evidence="2">2.7.10.2</ecNumber>
    </recommendedName>
</protein>
<feature type="domain" description="AAA" evidence="9">
    <location>
        <begin position="62"/>
        <end position="176"/>
    </location>
</feature>
<evidence type="ECO:0000256" key="5">
    <source>
        <dbReference type="ARBA" id="ARBA00022777"/>
    </source>
</evidence>
<gene>
    <name evidence="10" type="ORF">INP51_11960</name>
</gene>
<comment type="catalytic activity">
    <reaction evidence="8">
        <text>L-tyrosyl-[protein] + ATP = O-phospho-L-tyrosyl-[protein] + ADP + H(+)</text>
        <dbReference type="Rhea" id="RHEA:10596"/>
        <dbReference type="Rhea" id="RHEA-COMP:10136"/>
        <dbReference type="Rhea" id="RHEA-COMP:20101"/>
        <dbReference type="ChEBI" id="CHEBI:15378"/>
        <dbReference type="ChEBI" id="CHEBI:30616"/>
        <dbReference type="ChEBI" id="CHEBI:46858"/>
        <dbReference type="ChEBI" id="CHEBI:61978"/>
        <dbReference type="ChEBI" id="CHEBI:456216"/>
        <dbReference type="EC" id="2.7.10.2"/>
    </reaction>
</comment>
<dbReference type="AlphaFoldDB" id="A0A7M2REE7"/>
<proteinExistence type="inferred from homology"/>
<keyword evidence="7" id="KW-0829">Tyrosine-protein kinase</keyword>
<dbReference type="InterPro" id="IPR005702">
    <property type="entry name" value="Wzc-like_C"/>
</dbReference>
<dbReference type="Pfam" id="PF13614">
    <property type="entry name" value="AAA_31"/>
    <property type="match status" value="1"/>
</dbReference>
<organism evidence="10 11">
    <name type="scientific">Blautia liquoris</name>
    <dbReference type="NCBI Taxonomy" id="2779518"/>
    <lineage>
        <taxon>Bacteria</taxon>
        <taxon>Bacillati</taxon>
        <taxon>Bacillota</taxon>
        <taxon>Clostridia</taxon>
        <taxon>Lachnospirales</taxon>
        <taxon>Lachnospiraceae</taxon>
        <taxon>Blautia</taxon>
    </lineage>
</organism>
<evidence type="ECO:0000259" key="9">
    <source>
        <dbReference type="Pfam" id="PF13614"/>
    </source>
</evidence>
<dbReference type="InterPro" id="IPR027417">
    <property type="entry name" value="P-loop_NTPase"/>
</dbReference>
<keyword evidence="11" id="KW-1185">Reference proteome</keyword>
<comment type="similarity">
    <text evidence="1">Belongs to the CpsD/CapB family.</text>
</comment>
<dbReference type="Gene3D" id="3.40.50.300">
    <property type="entry name" value="P-loop containing nucleotide triphosphate hydrolases"/>
    <property type="match status" value="1"/>
</dbReference>
<dbReference type="Proteomes" id="UP000593601">
    <property type="component" value="Chromosome"/>
</dbReference>
<keyword evidence="4" id="KW-0547">Nucleotide-binding</keyword>
<dbReference type="GO" id="GO:0004715">
    <property type="term" value="F:non-membrane spanning protein tyrosine kinase activity"/>
    <property type="evidence" value="ECO:0007669"/>
    <property type="project" value="UniProtKB-EC"/>
</dbReference>
<keyword evidence="3" id="KW-0808">Transferase</keyword>
<evidence type="ECO:0000256" key="3">
    <source>
        <dbReference type="ARBA" id="ARBA00022679"/>
    </source>
</evidence>
<dbReference type="PANTHER" id="PTHR32309">
    <property type="entry name" value="TYROSINE-PROTEIN KINASE"/>
    <property type="match status" value="1"/>
</dbReference>
<dbReference type="KEGG" id="bliq:INP51_11960"/>
<dbReference type="InterPro" id="IPR025669">
    <property type="entry name" value="AAA_dom"/>
</dbReference>
<sequence length="267" mass="30355">MKKSKEKKNTRIARELTLVTQKDIPFSYREAYNSLRTNIKFIAANENVNSFVVTSAMQMESKSNVAANLAITLAEERKKVVLLDCDFRKPMIHCLLDVDIKGHGITDVLTGDCPLQEALYHHKDLMIDIMPVGTIPPNPTELLSTARMQRLINALKEAYDYVIIDTPPVSVVTDAAIVGEMVDGAFLVVRSAYAPLEMLQLAKEKLEDVDVKIFGIILSRFNVKRKGRESGYYYSYNDHYYSNDSEQKMSNDELVRQFQSFLLLTIF</sequence>
<evidence type="ECO:0000256" key="6">
    <source>
        <dbReference type="ARBA" id="ARBA00022840"/>
    </source>
</evidence>
<keyword evidence="6" id="KW-0067">ATP-binding</keyword>
<evidence type="ECO:0000256" key="7">
    <source>
        <dbReference type="ARBA" id="ARBA00023137"/>
    </source>
</evidence>
<dbReference type="NCBIfam" id="TIGR01007">
    <property type="entry name" value="eps_fam"/>
    <property type="match status" value="1"/>
</dbReference>
<dbReference type="GO" id="GO:0005524">
    <property type="term" value="F:ATP binding"/>
    <property type="evidence" value="ECO:0007669"/>
    <property type="project" value="UniProtKB-KW"/>
</dbReference>
<evidence type="ECO:0000256" key="2">
    <source>
        <dbReference type="ARBA" id="ARBA00011903"/>
    </source>
</evidence>
<dbReference type="PANTHER" id="PTHR32309:SF13">
    <property type="entry name" value="FERRIC ENTEROBACTIN TRANSPORT PROTEIN FEPE"/>
    <property type="match status" value="1"/>
</dbReference>
<dbReference type="RefSeq" id="WP_193735075.1">
    <property type="nucleotide sequence ID" value="NZ_CP063304.1"/>
</dbReference>
<evidence type="ECO:0000313" key="10">
    <source>
        <dbReference type="EMBL" id="QOV18713.1"/>
    </source>
</evidence>
<evidence type="ECO:0000256" key="8">
    <source>
        <dbReference type="ARBA" id="ARBA00051245"/>
    </source>
</evidence>
<dbReference type="EMBL" id="CP063304">
    <property type="protein sequence ID" value="QOV18713.1"/>
    <property type="molecule type" value="Genomic_DNA"/>
</dbReference>
<evidence type="ECO:0000256" key="1">
    <source>
        <dbReference type="ARBA" id="ARBA00007316"/>
    </source>
</evidence>
<dbReference type="InterPro" id="IPR050445">
    <property type="entry name" value="Bact_polysacc_biosynth/exp"/>
</dbReference>
<reference evidence="10 11" key="1">
    <citation type="submission" date="2020-10" db="EMBL/GenBank/DDBJ databases">
        <title>Blautia liquoris sp.nov., isolated from the mud in a fermentation cellar used for the production of Chinese strong-flavoured liquor.</title>
        <authorList>
            <person name="Lu L."/>
        </authorList>
    </citation>
    <scope>NUCLEOTIDE SEQUENCE [LARGE SCALE GENOMIC DNA]</scope>
    <source>
        <strain evidence="10 11">LZLJ-3</strain>
    </source>
</reference>
<keyword evidence="5 10" id="KW-0418">Kinase</keyword>
<accession>A0A7M2REE7</accession>
<dbReference type="EC" id="2.7.10.2" evidence="2"/>
<evidence type="ECO:0000313" key="11">
    <source>
        <dbReference type="Proteomes" id="UP000593601"/>
    </source>
</evidence>
<dbReference type="CDD" id="cd05387">
    <property type="entry name" value="BY-kinase"/>
    <property type="match status" value="1"/>
</dbReference>
<dbReference type="GO" id="GO:0005886">
    <property type="term" value="C:plasma membrane"/>
    <property type="evidence" value="ECO:0007669"/>
    <property type="project" value="TreeGrafter"/>
</dbReference>